<evidence type="ECO:0000256" key="5">
    <source>
        <dbReference type="ARBA" id="ARBA00022692"/>
    </source>
</evidence>
<dbReference type="EMBL" id="CP158252">
    <property type="protein sequence ID" value="XDJ42591.1"/>
    <property type="molecule type" value="Genomic_DNA"/>
</dbReference>
<feature type="transmembrane region" description="Helical" evidence="9">
    <location>
        <begin position="128"/>
        <end position="149"/>
    </location>
</feature>
<evidence type="ECO:0000256" key="4">
    <source>
        <dbReference type="ARBA" id="ARBA00022519"/>
    </source>
</evidence>
<keyword evidence="6 9" id="KW-1133">Transmembrane helix</keyword>
<evidence type="ECO:0000256" key="7">
    <source>
        <dbReference type="ARBA" id="ARBA00023136"/>
    </source>
</evidence>
<reference evidence="11" key="1">
    <citation type="submission" date="2024-05" db="EMBL/GenBank/DDBJ databases">
        <authorList>
            <person name="Luo Y.-C."/>
            <person name="Nicholds J."/>
            <person name="Mortimer T."/>
            <person name="Maboni G."/>
        </authorList>
    </citation>
    <scope>NUCLEOTIDE SEQUENCE</scope>
    <source>
        <strain evidence="11">153920</strain>
    </source>
</reference>
<name>A0AB39CKU0_9BURK</name>
<comment type="function">
    <text evidence="9">Part of the tripartite ATP-independent periplasmic (TRAP) transport system.</text>
</comment>
<comment type="subcellular location">
    <subcellularLocation>
        <location evidence="1 9">Cell inner membrane</location>
        <topology evidence="1 9">Multi-pass membrane protein</topology>
    </subcellularLocation>
</comment>
<keyword evidence="3" id="KW-1003">Cell membrane</keyword>
<dbReference type="InterPro" id="IPR055348">
    <property type="entry name" value="DctQ"/>
</dbReference>
<gene>
    <name evidence="11" type="ORF">ABRY99_03160</name>
</gene>
<keyword evidence="5 9" id="KW-0812">Transmembrane</keyword>
<feature type="transmembrane region" description="Helical" evidence="9">
    <location>
        <begin position="87"/>
        <end position="108"/>
    </location>
</feature>
<dbReference type="InterPro" id="IPR007387">
    <property type="entry name" value="TRAP_DctQ"/>
</dbReference>
<evidence type="ECO:0000256" key="1">
    <source>
        <dbReference type="ARBA" id="ARBA00004429"/>
    </source>
</evidence>
<evidence type="ECO:0000256" key="3">
    <source>
        <dbReference type="ARBA" id="ARBA00022475"/>
    </source>
</evidence>
<dbReference type="GO" id="GO:0005886">
    <property type="term" value="C:plasma membrane"/>
    <property type="evidence" value="ECO:0007669"/>
    <property type="project" value="UniProtKB-SubCell"/>
</dbReference>
<organism evidence="11">
    <name type="scientific">Castellaniella ginsengisoli</name>
    <dbReference type="NCBI Taxonomy" id="546114"/>
    <lineage>
        <taxon>Bacteria</taxon>
        <taxon>Pseudomonadati</taxon>
        <taxon>Pseudomonadota</taxon>
        <taxon>Betaproteobacteria</taxon>
        <taxon>Burkholderiales</taxon>
        <taxon>Alcaligenaceae</taxon>
        <taxon>Castellaniella</taxon>
    </lineage>
</organism>
<dbReference type="PANTHER" id="PTHR35011:SF2">
    <property type="entry name" value="2,3-DIKETO-L-GULONATE TRAP TRANSPORTER SMALL PERMEASE PROTEIN YIAM"/>
    <property type="match status" value="1"/>
</dbReference>
<dbReference type="GO" id="GO:0022857">
    <property type="term" value="F:transmembrane transporter activity"/>
    <property type="evidence" value="ECO:0007669"/>
    <property type="project" value="UniProtKB-UniRule"/>
</dbReference>
<evidence type="ECO:0000313" key="11">
    <source>
        <dbReference type="EMBL" id="XDJ42591.1"/>
    </source>
</evidence>
<evidence type="ECO:0000259" key="10">
    <source>
        <dbReference type="Pfam" id="PF04290"/>
    </source>
</evidence>
<evidence type="ECO:0000256" key="6">
    <source>
        <dbReference type="ARBA" id="ARBA00022989"/>
    </source>
</evidence>
<keyword evidence="2 9" id="KW-0813">Transport</keyword>
<dbReference type="GO" id="GO:0015740">
    <property type="term" value="P:C4-dicarboxylate transport"/>
    <property type="evidence" value="ECO:0007669"/>
    <property type="project" value="TreeGrafter"/>
</dbReference>
<evidence type="ECO:0000256" key="8">
    <source>
        <dbReference type="ARBA" id="ARBA00038436"/>
    </source>
</evidence>
<dbReference type="AlphaFoldDB" id="A0AB39CKU0"/>
<dbReference type="RefSeq" id="WP_368643723.1">
    <property type="nucleotide sequence ID" value="NZ_CP158252.1"/>
</dbReference>
<feature type="transmembrane region" description="Helical" evidence="9">
    <location>
        <begin position="12"/>
        <end position="36"/>
    </location>
</feature>
<keyword evidence="4 9" id="KW-0997">Cell inner membrane</keyword>
<comment type="subunit">
    <text evidence="9">The complex comprises the extracytoplasmic solute receptor protein and the two transmembrane proteins.</text>
</comment>
<protein>
    <recommendedName>
        <fullName evidence="9">TRAP transporter small permease protein</fullName>
    </recommendedName>
</protein>
<evidence type="ECO:0000256" key="2">
    <source>
        <dbReference type="ARBA" id="ARBA00022448"/>
    </source>
</evidence>
<feature type="transmembrane region" description="Helical" evidence="9">
    <location>
        <begin position="48"/>
        <end position="66"/>
    </location>
</feature>
<keyword evidence="7 9" id="KW-0472">Membrane</keyword>
<accession>A0AB39CKU0</accession>
<comment type="similarity">
    <text evidence="8 9">Belongs to the TRAP transporter small permease family.</text>
</comment>
<feature type="domain" description="Tripartite ATP-independent periplasmic transporters DctQ component" evidence="10">
    <location>
        <begin position="25"/>
        <end position="152"/>
    </location>
</feature>
<dbReference type="Pfam" id="PF04290">
    <property type="entry name" value="DctQ"/>
    <property type="match status" value="1"/>
</dbReference>
<proteinExistence type="inferred from homology"/>
<sequence>MLNHAARLVIRGFEILIVACLAIMGILVFGNVVLRYAFNSGIAISEELSRLLFVWLIFMGAVLASARRIHIGFDTLQQAVGPRVRRSLVVFTGALILAGCGIFIVGGWRQTLINLGNTYPVLGISYAWLYGTALVFGVALIFPVCHNIYRALIGIDDGLTEDLADRIGERADRIEGDEAALKGDRP</sequence>
<dbReference type="PANTHER" id="PTHR35011">
    <property type="entry name" value="2,3-DIKETO-L-GULONATE TRAP TRANSPORTER SMALL PERMEASE PROTEIN YIAM"/>
    <property type="match status" value="1"/>
</dbReference>
<evidence type="ECO:0000256" key="9">
    <source>
        <dbReference type="RuleBase" id="RU369079"/>
    </source>
</evidence>